<dbReference type="Proteomes" id="UP000187209">
    <property type="component" value="Unassembled WGS sequence"/>
</dbReference>
<dbReference type="PROSITE" id="PS50089">
    <property type="entry name" value="ZF_RING_2"/>
    <property type="match status" value="1"/>
</dbReference>
<dbReference type="AlphaFoldDB" id="A0A1R2AYR2"/>
<evidence type="ECO:0000256" key="1">
    <source>
        <dbReference type="PROSITE-ProRule" id="PRU00175"/>
    </source>
</evidence>
<keyword evidence="1" id="KW-0862">Zinc</keyword>
<proteinExistence type="predicted"/>
<dbReference type="InterPro" id="IPR001841">
    <property type="entry name" value="Znf_RING"/>
</dbReference>
<dbReference type="OrthoDB" id="10645541at2759"/>
<gene>
    <name evidence="3" type="ORF">SteCoe_32607</name>
</gene>
<feature type="domain" description="RING-type" evidence="2">
    <location>
        <begin position="196"/>
        <end position="230"/>
    </location>
</feature>
<name>A0A1R2AYR2_9CILI</name>
<keyword evidence="1" id="KW-0863">Zinc-finger</keyword>
<evidence type="ECO:0000313" key="3">
    <source>
        <dbReference type="EMBL" id="OMJ69627.1"/>
    </source>
</evidence>
<evidence type="ECO:0000313" key="4">
    <source>
        <dbReference type="Proteomes" id="UP000187209"/>
    </source>
</evidence>
<keyword evidence="4" id="KW-1185">Reference proteome</keyword>
<dbReference type="GO" id="GO:0008270">
    <property type="term" value="F:zinc ion binding"/>
    <property type="evidence" value="ECO:0007669"/>
    <property type="project" value="UniProtKB-KW"/>
</dbReference>
<comment type="caution">
    <text evidence="3">The sequence shown here is derived from an EMBL/GenBank/DDBJ whole genome shotgun (WGS) entry which is preliminary data.</text>
</comment>
<keyword evidence="1" id="KW-0479">Metal-binding</keyword>
<protein>
    <recommendedName>
        <fullName evidence="2">RING-type domain-containing protein</fullName>
    </recommendedName>
</protein>
<accession>A0A1R2AYR2</accession>
<reference evidence="3 4" key="1">
    <citation type="submission" date="2016-11" db="EMBL/GenBank/DDBJ databases">
        <title>The macronuclear genome of Stentor coeruleus: a giant cell with tiny introns.</title>
        <authorList>
            <person name="Slabodnick M."/>
            <person name="Ruby J.G."/>
            <person name="Reiff S.B."/>
            <person name="Swart E.C."/>
            <person name="Gosai S."/>
            <person name="Prabakaran S."/>
            <person name="Witkowska E."/>
            <person name="Larue G.E."/>
            <person name="Fisher S."/>
            <person name="Freeman R.M."/>
            <person name="Gunawardena J."/>
            <person name="Chu W."/>
            <person name="Stover N.A."/>
            <person name="Gregory B.D."/>
            <person name="Nowacki M."/>
            <person name="Derisi J."/>
            <person name="Roy S.W."/>
            <person name="Marshall W.F."/>
            <person name="Sood P."/>
        </authorList>
    </citation>
    <scope>NUCLEOTIDE SEQUENCE [LARGE SCALE GENOMIC DNA]</scope>
    <source>
        <strain evidence="3">WM001</strain>
    </source>
</reference>
<sequence>MNQNMLDLNAFAEIAPSLPRQYLKYAYNQCMFYKNDDIIDCFLYLERHYLDSLGELYKVFNCPILFCEYYNCPFYHSISDQRRNLYEISYMPKPCYSVYKYGLWDYSYKCPWGNNCHFAHSSYEMKFHPENIGLIKISEEDLKIEERNSMTFNQIALQISEYKEEIRRMAIDIEDKQKILYKVNLEIQELKVLSMCMLCKKEVYDFVLKCGHLCCKKCKETFNGECFGCNQQV</sequence>
<dbReference type="EMBL" id="MPUH01001176">
    <property type="protein sequence ID" value="OMJ69627.1"/>
    <property type="molecule type" value="Genomic_DNA"/>
</dbReference>
<organism evidence="3 4">
    <name type="scientific">Stentor coeruleus</name>
    <dbReference type="NCBI Taxonomy" id="5963"/>
    <lineage>
        <taxon>Eukaryota</taxon>
        <taxon>Sar</taxon>
        <taxon>Alveolata</taxon>
        <taxon>Ciliophora</taxon>
        <taxon>Postciliodesmatophora</taxon>
        <taxon>Heterotrichea</taxon>
        <taxon>Heterotrichida</taxon>
        <taxon>Stentoridae</taxon>
        <taxon>Stentor</taxon>
    </lineage>
</organism>
<evidence type="ECO:0000259" key="2">
    <source>
        <dbReference type="PROSITE" id="PS50089"/>
    </source>
</evidence>